<dbReference type="AlphaFoldDB" id="A0A7G5FGK9"/>
<evidence type="ECO:0000256" key="4">
    <source>
        <dbReference type="ARBA" id="ARBA00007030"/>
    </source>
</evidence>
<keyword evidence="9 10" id="KW-0408">Iron</keyword>
<dbReference type="UniPathway" id="UPA00714"/>
<dbReference type="GO" id="GO:0008198">
    <property type="term" value="F:ferrous iron binding"/>
    <property type="evidence" value="ECO:0007669"/>
    <property type="project" value="InterPro"/>
</dbReference>
<dbReference type="Proteomes" id="UP000515570">
    <property type="component" value="Chromosome"/>
</dbReference>
<organism evidence="12 13">
    <name type="scientific">Corynebacterium hindlerae</name>
    <dbReference type="NCBI Taxonomy" id="699041"/>
    <lineage>
        <taxon>Bacteria</taxon>
        <taxon>Bacillati</taxon>
        <taxon>Actinomycetota</taxon>
        <taxon>Actinomycetes</taxon>
        <taxon>Mycobacteriales</taxon>
        <taxon>Corynebacteriaceae</taxon>
        <taxon>Corynebacterium</taxon>
    </lineage>
</organism>
<evidence type="ECO:0000256" key="9">
    <source>
        <dbReference type="ARBA" id="ARBA00023004"/>
    </source>
</evidence>
<dbReference type="GO" id="GO:0019380">
    <property type="term" value="P:3-phenylpropionate catabolic process"/>
    <property type="evidence" value="ECO:0007669"/>
    <property type="project" value="UniProtKB-UniRule"/>
</dbReference>
<proteinExistence type="inferred from homology"/>
<dbReference type="GO" id="GO:0047070">
    <property type="term" value="F:3-carboxyethylcatechol 2,3-dioxygenase activity"/>
    <property type="evidence" value="ECO:0007669"/>
    <property type="project" value="UniProtKB-UniRule"/>
</dbReference>
<comment type="subunit">
    <text evidence="5 10">Homotetramer.</text>
</comment>
<dbReference type="EC" id="1.13.11.16" evidence="10"/>
<comment type="similarity">
    <text evidence="4 10">Belongs to the LigB/MhpB extradiol dioxygenase family.</text>
</comment>
<comment type="function">
    <text evidence="10">Catalyzes the non-heme iron(II)-dependent oxidative cleavage of 2,3-dihydroxyphenylpropionic acid and 2,3-dihydroxicinnamic acid into 2-hydroxy-6-ketononadienedioate and 2-hydroxy-6-ketononatrienedioate, respectively.</text>
</comment>
<sequence length="311" mass="34480">MPIALLAMSHSPLLGINELPKDAEQSLRAALKSAKDFARDFDPDLIVTFAPDHYNGFFYDLMPPYCIGYKARSVGDYNSQEGELDVPTELAEEMAQFVIDKGIDIAISRKMEVDHGAVQPAEIVFGDIAARKTVPVYVNGLARPFVPMQRVRLMGEAIGEFLKDRDEKILLIASGGLSHDPPVPQWVTANEEQRALLLDGRNPTPEARNARQERVINTAKAFAAGQADIQDLNPEWDKEFMKVCASGTPELFDQYQADEMDKLAGHSSHEVRTWVAAFSALAAAHPEYAVDYQFYEPIKEYIAGFGIMTAS</sequence>
<keyword evidence="7 10" id="KW-0223">Dioxygenase</keyword>
<dbReference type="InterPro" id="IPR004183">
    <property type="entry name" value="Xdiol_dOase_suB"/>
</dbReference>
<protein>
    <recommendedName>
        <fullName evidence="10">2,3-dihydroxyphenylpropionate/2,3-dihydroxicinnamic acid 1,2-dioxygenase</fullName>
        <ecNumber evidence="10">1.13.11.16</ecNumber>
    </recommendedName>
    <alternativeName>
        <fullName evidence="10">3-carboxyethylcatechol 2,3-dioxygenase</fullName>
    </alternativeName>
</protein>
<evidence type="ECO:0000256" key="6">
    <source>
        <dbReference type="ARBA" id="ARBA00022797"/>
    </source>
</evidence>
<comment type="catalytic activity">
    <reaction evidence="1 10">
        <text>(2E)-3-(2,3-dihydroxyphenyl)prop-2-enoate + O2 = (2Z,4E,7E)-2-hydroxy-6-oxonona-2,4,7-trienedioate + H(+)</text>
        <dbReference type="Rhea" id="RHEA:25054"/>
        <dbReference type="ChEBI" id="CHEBI:15378"/>
        <dbReference type="ChEBI" id="CHEBI:15379"/>
        <dbReference type="ChEBI" id="CHEBI:58642"/>
        <dbReference type="ChEBI" id="CHEBI:66888"/>
        <dbReference type="EC" id="1.13.11.16"/>
    </reaction>
</comment>
<accession>A0A7G5FGK9</accession>
<evidence type="ECO:0000313" key="13">
    <source>
        <dbReference type="Proteomes" id="UP000515570"/>
    </source>
</evidence>
<evidence type="ECO:0000256" key="2">
    <source>
        <dbReference type="ARBA" id="ARBA00001843"/>
    </source>
</evidence>
<comment type="catalytic activity">
    <reaction evidence="2 10">
        <text>3-(2,3-dihydroxyphenyl)propanoate + O2 = (2Z,4E)-2-hydroxy-6-oxonona-2,4-dienedioate + H(+)</text>
        <dbReference type="Rhea" id="RHEA:23840"/>
        <dbReference type="ChEBI" id="CHEBI:15378"/>
        <dbReference type="ChEBI" id="CHEBI:15379"/>
        <dbReference type="ChEBI" id="CHEBI:46951"/>
        <dbReference type="ChEBI" id="CHEBI:66887"/>
        <dbReference type="EC" id="1.13.11.16"/>
    </reaction>
</comment>
<reference evidence="12 13" key="1">
    <citation type="submission" date="2020-07" db="EMBL/GenBank/DDBJ databases">
        <title>non toxigenic Corynebacterium sp. nov from a clinical source.</title>
        <authorList>
            <person name="Bernier A.-M."/>
            <person name="Bernard K."/>
        </authorList>
    </citation>
    <scope>NUCLEOTIDE SEQUENCE [LARGE SCALE GENOMIC DNA]</scope>
    <source>
        <strain evidence="13">NML 93-0612</strain>
    </source>
</reference>
<dbReference type="RefSeq" id="WP_182386570.1">
    <property type="nucleotide sequence ID" value="NZ_CP059833.1"/>
</dbReference>
<comment type="cofactor">
    <cofactor evidence="10">
        <name>Fe(2+)</name>
        <dbReference type="ChEBI" id="CHEBI:29033"/>
    </cofactor>
</comment>
<dbReference type="EMBL" id="CP059833">
    <property type="protein sequence ID" value="QMV85750.1"/>
    <property type="molecule type" value="Genomic_DNA"/>
</dbReference>
<keyword evidence="8 10" id="KW-0560">Oxidoreductase</keyword>
<keyword evidence="6 10" id="KW-0058">Aromatic hydrocarbons catabolism</keyword>
<gene>
    <name evidence="10" type="primary">mhpB</name>
    <name evidence="12" type="ORF">HW450_03175</name>
</gene>
<evidence type="ECO:0000256" key="8">
    <source>
        <dbReference type="ARBA" id="ARBA00023002"/>
    </source>
</evidence>
<dbReference type="NCBIfam" id="NF009910">
    <property type="entry name" value="PRK13370.1-4"/>
    <property type="match status" value="1"/>
</dbReference>
<dbReference type="Gene3D" id="3.40.830.10">
    <property type="entry name" value="LigB-like"/>
    <property type="match status" value="1"/>
</dbReference>
<feature type="active site" description="Proton acceptor" evidence="10">
    <location>
        <position position="179"/>
    </location>
</feature>
<evidence type="ECO:0000256" key="7">
    <source>
        <dbReference type="ARBA" id="ARBA00022964"/>
    </source>
</evidence>
<evidence type="ECO:0000259" key="11">
    <source>
        <dbReference type="Pfam" id="PF02900"/>
    </source>
</evidence>
<evidence type="ECO:0000256" key="10">
    <source>
        <dbReference type="HAMAP-Rule" id="MF_01653"/>
    </source>
</evidence>
<evidence type="ECO:0000256" key="1">
    <source>
        <dbReference type="ARBA" id="ARBA00001748"/>
    </source>
</evidence>
<keyword evidence="13" id="KW-1185">Reference proteome</keyword>
<feature type="domain" description="Extradiol ring-cleavage dioxygenase class III enzyme subunit B" evidence="11">
    <location>
        <begin position="6"/>
        <end position="306"/>
    </location>
</feature>
<dbReference type="SUPFAM" id="SSF53213">
    <property type="entry name" value="LigB-like"/>
    <property type="match status" value="1"/>
</dbReference>
<dbReference type="CDD" id="cd07365">
    <property type="entry name" value="MhpB_like"/>
    <property type="match status" value="1"/>
</dbReference>
<comment type="pathway">
    <text evidence="3 10">Aromatic compound metabolism; 3-phenylpropanoate degradation.</text>
</comment>
<dbReference type="Pfam" id="PF02900">
    <property type="entry name" value="LigB"/>
    <property type="match status" value="1"/>
</dbReference>
<evidence type="ECO:0000256" key="5">
    <source>
        <dbReference type="ARBA" id="ARBA00011881"/>
    </source>
</evidence>
<dbReference type="HAMAP" id="MF_01653">
    <property type="entry name" value="MhpB"/>
    <property type="match status" value="1"/>
</dbReference>
<dbReference type="InterPro" id="IPR023789">
    <property type="entry name" value="DHPP/DHXA_dioxygenase"/>
</dbReference>
<name>A0A7G5FGK9_9CORY</name>
<evidence type="ECO:0000313" key="12">
    <source>
        <dbReference type="EMBL" id="QMV85750.1"/>
    </source>
</evidence>
<evidence type="ECO:0000256" key="3">
    <source>
        <dbReference type="ARBA" id="ARBA00005207"/>
    </source>
</evidence>
<feature type="active site" description="Proton donor" evidence="10">
    <location>
        <position position="115"/>
    </location>
</feature>